<evidence type="ECO:0000256" key="3">
    <source>
        <dbReference type="ARBA" id="ARBA00022806"/>
    </source>
</evidence>
<dbReference type="GO" id="GO:0005524">
    <property type="term" value="F:ATP binding"/>
    <property type="evidence" value="ECO:0007669"/>
    <property type="project" value="UniProtKB-UniRule"/>
</dbReference>
<evidence type="ECO:0000259" key="11">
    <source>
        <dbReference type="PROSITE" id="PS51198"/>
    </source>
</evidence>
<dbReference type="CDD" id="cd17932">
    <property type="entry name" value="DEXQc_UvrD"/>
    <property type="match status" value="1"/>
</dbReference>
<comment type="caution">
    <text evidence="12">The sequence shown here is derived from an EMBL/GenBank/DDBJ whole genome shotgun (WGS) entry which is preliminary data.</text>
</comment>
<dbReference type="EMBL" id="LBYI01000006">
    <property type="protein sequence ID" value="KKR50799.1"/>
    <property type="molecule type" value="Genomic_DNA"/>
</dbReference>
<feature type="non-terminal residue" evidence="12">
    <location>
        <position position="1"/>
    </location>
</feature>
<name>A0A0G0RDL3_9BACT</name>
<evidence type="ECO:0000256" key="9">
    <source>
        <dbReference type="ARBA" id="ARBA00048988"/>
    </source>
</evidence>
<dbReference type="InterPro" id="IPR013986">
    <property type="entry name" value="DExx_box_DNA_helicase_dom_sf"/>
</dbReference>
<dbReference type="SUPFAM" id="SSF52540">
    <property type="entry name" value="P-loop containing nucleoside triphosphate hydrolases"/>
    <property type="match status" value="1"/>
</dbReference>
<dbReference type="InterPro" id="IPR000212">
    <property type="entry name" value="DNA_helicase_UvrD/REP"/>
</dbReference>
<dbReference type="PROSITE" id="PS51198">
    <property type="entry name" value="UVRD_HELICASE_ATP_BIND"/>
    <property type="match status" value="1"/>
</dbReference>
<comment type="caution">
    <text evidence="10">Lacks conserved residue(s) required for the propagation of feature annotation.</text>
</comment>
<evidence type="ECO:0000256" key="4">
    <source>
        <dbReference type="ARBA" id="ARBA00022840"/>
    </source>
</evidence>
<comment type="catalytic activity">
    <reaction evidence="7">
        <text>Couples ATP hydrolysis with the unwinding of duplex DNA by translocating in the 3'-5' direction.</text>
        <dbReference type="EC" id="5.6.2.4"/>
    </reaction>
</comment>
<dbReference type="InterPro" id="IPR027417">
    <property type="entry name" value="P-loop_NTPase"/>
</dbReference>
<dbReference type="GO" id="GO:0043138">
    <property type="term" value="F:3'-5' DNA helicase activity"/>
    <property type="evidence" value="ECO:0007669"/>
    <property type="project" value="UniProtKB-EC"/>
</dbReference>
<gene>
    <name evidence="12" type="ORF">UT84_C0006G0001</name>
</gene>
<keyword evidence="2 10" id="KW-0378">Hydrolase</keyword>
<evidence type="ECO:0000256" key="5">
    <source>
        <dbReference type="ARBA" id="ARBA00023125"/>
    </source>
</evidence>
<evidence type="ECO:0000313" key="12">
    <source>
        <dbReference type="EMBL" id="KKR50799.1"/>
    </source>
</evidence>
<keyword evidence="6" id="KW-0413">Isomerase</keyword>
<dbReference type="Pfam" id="PF00580">
    <property type="entry name" value="UvrD-helicase"/>
    <property type="match status" value="1"/>
</dbReference>
<dbReference type="GO" id="GO:0000725">
    <property type="term" value="P:recombinational repair"/>
    <property type="evidence" value="ECO:0007669"/>
    <property type="project" value="TreeGrafter"/>
</dbReference>
<dbReference type="Proteomes" id="UP000034531">
    <property type="component" value="Unassembled WGS sequence"/>
</dbReference>
<proteinExistence type="predicted"/>
<evidence type="ECO:0000256" key="2">
    <source>
        <dbReference type="ARBA" id="ARBA00022801"/>
    </source>
</evidence>
<keyword evidence="5" id="KW-0238">DNA-binding</keyword>
<comment type="catalytic activity">
    <reaction evidence="9">
        <text>ATP + H2O = ADP + phosphate + H(+)</text>
        <dbReference type="Rhea" id="RHEA:13065"/>
        <dbReference type="ChEBI" id="CHEBI:15377"/>
        <dbReference type="ChEBI" id="CHEBI:15378"/>
        <dbReference type="ChEBI" id="CHEBI:30616"/>
        <dbReference type="ChEBI" id="CHEBI:43474"/>
        <dbReference type="ChEBI" id="CHEBI:456216"/>
        <dbReference type="EC" id="5.6.2.4"/>
    </reaction>
</comment>
<evidence type="ECO:0000313" key="13">
    <source>
        <dbReference type="Proteomes" id="UP000034531"/>
    </source>
</evidence>
<dbReference type="PANTHER" id="PTHR11070:SF2">
    <property type="entry name" value="ATP-DEPENDENT DNA HELICASE SRS2"/>
    <property type="match status" value="1"/>
</dbReference>
<keyword evidence="4 10" id="KW-0067">ATP-binding</keyword>
<dbReference type="PANTHER" id="PTHR11070">
    <property type="entry name" value="UVRD / RECB / PCRA DNA HELICASE FAMILY MEMBER"/>
    <property type="match status" value="1"/>
</dbReference>
<sequence>THKVAYLISLGVSANSILAVTFTNKAGNEMKERIMKLLVHGSRFIEKQTENQKPIAANQFPFVGTFHAFCAKLLRIEGKYIGLPSGYLIYDSDDSLTLVKKIMKAAGIDTKHFRPSSILGAISSAKGELLDPEDYRQFARGYFGETATKVYVDYQQELSKIGACDFDDLLFKTVKLFEKNRNILEKYSSRFKYVLVDEYQDVNTAQYVLTLFF</sequence>
<dbReference type="Gene3D" id="1.10.10.160">
    <property type="match status" value="1"/>
</dbReference>
<dbReference type="GO" id="GO:0016787">
    <property type="term" value="F:hydrolase activity"/>
    <property type="evidence" value="ECO:0007669"/>
    <property type="project" value="UniProtKB-UniRule"/>
</dbReference>
<dbReference type="GO" id="GO:0009314">
    <property type="term" value="P:response to radiation"/>
    <property type="evidence" value="ECO:0007669"/>
    <property type="project" value="UniProtKB-ARBA"/>
</dbReference>
<protein>
    <recommendedName>
        <fullName evidence="8">DNA 3'-5' helicase</fullName>
        <ecNumber evidence="8">5.6.2.4</ecNumber>
    </recommendedName>
</protein>
<dbReference type="FunFam" id="1.10.10.160:FF:000001">
    <property type="entry name" value="ATP-dependent DNA helicase"/>
    <property type="match status" value="1"/>
</dbReference>
<keyword evidence="3 10" id="KW-0347">Helicase</keyword>
<dbReference type="AlphaFoldDB" id="A0A0G0RDL3"/>
<dbReference type="EC" id="5.6.2.4" evidence="8"/>
<dbReference type="GO" id="GO:0003677">
    <property type="term" value="F:DNA binding"/>
    <property type="evidence" value="ECO:0007669"/>
    <property type="project" value="UniProtKB-KW"/>
</dbReference>
<feature type="domain" description="UvrD-like helicase ATP-binding" evidence="11">
    <location>
        <begin position="1"/>
        <end position="213"/>
    </location>
</feature>
<dbReference type="GO" id="GO:0005829">
    <property type="term" value="C:cytosol"/>
    <property type="evidence" value="ECO:0007669"/>
    <property type="project" value="TreeGrafter"/>
</dbReference>
<evidence type="ECO:0000256" key="10">
    <source>
        <dbReference type="PROSITE-ProRule" id="PRU00560"/>
    </source>
</evidence>
<dbReference type="Gene3D" id="3.40.50.300">
    <property type="entry name" value="P-loop containing nucleotide triphosphate hydrolases"/>
    <property type="match status" value="1"/>
</dbReference>
<evidence type="ECO:0000256" key="6">
    <source>
        <dbReference type="ARBA" id="ARBA00023235"/>
    </source>
</evidence>
<dbReference type="GO" id="GO:0033202">
    <property type="term" value="C:DNA helicase complex"/>
    <property type="evidence" value="ECO:0007669"/>
    <property type="project" value="TreeGrafter"/>
</dbReference>
<keyword evidence="1 10" id="KW-0547">Nucleotide-binding</keyword>
<evidence type="ECO:0000256" key="1">
    <source>
        <dbReference type="ARBA" id="ARBA00022741"/>
    </source>
</evidence>
<evidence type="ECO:0000256" key="8">
    <source>
        <dbReference type="ARBA" id="ARBA00034808"/>
    </source>
</evidence>
<dbReference type="PATRIC" id="fig|1618405.3.peg.392"/>
<dbReference type="InterPro" id="IPR014016">
    <property type="entry name" value="UvrD-like_ATP-bd"/>
</dbReference>
<organism evidence="12 13">
    <name type="scientific">Candidatus Curtissbacteria bacterium GW2011_GWA1_40_16</name>
    <dbReference type="NCBI Taxonomy" id="1618405"/>
    <lineage>
        <taxon>Bacteria</taxon>
        <taxon>Candidatus Curtissiibacteriota</taxon>
    </lineage>
</organism>
<accession>A0A0G0RDL3</accession>
<reference evidence="12 13" key="1">
    <citation type="journal article" date="2015" name="Nature">
        <title>rRNA introns, odd ribosomes, and small enigmatic genomes across a large radiation of phyla.</title>
        <authorList>
            <person name="Brown C.T."/>
            <person name="Hug L.A."/>
            <person name="Thomas B.C."/>
            <person name="Sharon I."/>
            <person name="Castelle C.J."/>
            <person name="Singh A."/>
            <person name="Wilkins M.J."/>
            <person name="Williams K.H."/>
            <person name="Banfield J.F."/>
        </authorList>
    </citation>
    <scope>NUCLEOTIDE SEQUENCE [LARGE SCALE GENOMIC DNA]</scope>
</reference>
<evidence type="ECO:0000256" key="7">
    <source>
        <dbReference type="ARBA" id="ARBA00034617"/>
    </source>
</evidence>